<gene>
    <name evidence="2" type="ORF">NCTC11062_00982</name>
</gene>
<keyword evidence="1" id="KW-0812">Transmembrane</keyword>
<feature type="transmembrane region" description="Helical" evidence="1">
    <location>
        <begin position="84"/>
        <end position="101"/>
    </location>
</feature>
<dbReference type="AlphaFoldDB" id="A0A4U9Z469"/>
<keyword evidence="1" id="KW-0472">Membrane</keyword>
<name>A0A4U9Z469_STRAP</name>
<feature type="transmembrane region" description="Helical" evidence="1">
    <location>
        <begin position="107"/>
        <end position="125"/>
    </location>
</feature>
<dbReference type="RefSeq" id="WP_185952265.1">
    <property type="nucleotide sequence ID" value="NZ_CABEID010000001.1"/>
</dbReference>
<protein>
    <submittedName>
        <fullName evidence="2">Uncharacterized protein</fullName>
    </submittedName>
</protein>
<organism evidence="2 3">
    <name type="scientific">Streptococcus anginosus</name>
    <dbReference type="NCBI Taxonomy" id="1328"/>
    <lineage>
        <taxon>Bacteria</taxon>
        <taxon>Bacillati</taxon>
        <taxon>Bacillota</taxon>
        <taxon>Bacilli</taxon>
        <taxon>Lactobacillales</taxon>
        <taxon>Streptococcaceae</taxon>
        <taxon>Streptococcus</taxon>
        <taxon>Streptococcus anginosus group</taxon>
    </lineage>
</organism>
<dbReference type="Proteomes" id="UP000403538">
    <property type="component" value="Unassembled WGS sequence"/>
</dbReference>
<evidence type="ECO:0000313" key="2">
    <source>
        <dbReference type="EMBL" id="VTS33401.1"/>
    </source>
</evidence>
<reference evidence="2 3" key="1">
    <citation type="submission" date="2019-05" db="EMBL/GenBank/DDBJ databases">
        <authorList>
            <consortium name="Pathogen Informatics"/>
        </authorList>
    </citation>
    <scope>NUCLEOTIDE SEQUENCE [LARGE SCALE GENOMIC DNA]</scope>
    <source>
        <strain evidence="2 3">NCTC11062</strain>
    </source>
</reference>
<dbReference type="EMBL" id="CABEID010000001">
    <property type="protein sequence ID" value="VTS33401.1"/>
    <property type="molecule type" value="Genomic_DNA"/>
</dbReference>
<evidence type="ECO:0000313" key="3">
    <source>
        <dbReference type="Proteomes" id="UP000403538"/>
    </source>
</evidence>
<evidence type="ECO:0000256" key="1">
    <source>
        <dbReference type="SAM" id="Phobius"/>
    </source>
</evidence>
<accession>A0A4U9Z469</accession>
<sequence length="204" mass="24140">MNVTAFIIGSVSINIIQNDNSLKMIASFIKDPFIEYDLNCKLNGEVYIFWLIFIVVSAALCLSLYVVLQFQNIFELENMGSENRLILGILSIVTFIIGVDIDKVRPIGIALLILVIQTAFFEFCHSQLLSKMHEKAQEIFQEQLLKNEEDIDYNRLVECYYYGGEKYKEKLLSIEKFLRLIIKKEFYQINYKRKRRWRRTLNRR</sequence>
<keyword evidence="1" id="KW-1133">Transmembrane helix</keyword>
<proteinExistence type="predicted"/>
<feature type="transmembrane region" description="Helical" evidence="1">
    <location>
        <begin position="47"/>
        <end position="68"/>
    </location>
</feature>